<dbReference type="FunFam" id="1.10.510.10:FF:000571">
    <property type="entry name" value="Maternal embryonic leucine zipper kinase"/>
    <property type="match status" value="1"/>
</dbReference>
<feature type="region of interest" description="Disordered" evidence="5">
    <location>
        <begin position="329"/>
        <end position="373"/>
    </location>
</feature>
<dbReference type="HOGENOM" id="CLU_000288_63_0_1"/>
<sequence length="396" mass="43943">MGCLKSKPATDYPNKTLSIVETVYQDKNIDKIELNKLGDVKKLNHVNNTNPKLNAYNKLPPIGLQQTYKAKFDPKVTTKYDIKALIGKGCHSRVVRVENKASKQPYAIKVIDRVKAGDMCESELNVLRRVRHPNIIRLVEVIESVKKLYLVVELATGGELFERIITKVYFTETDAVKTLKMILNGASYLHSLGIAHRDLKPENILYYHPGADSKLLITDFGLSGFGVMSTTCGTPEYIAPEVLARQPYTCQVDVWAIGVITFILLSGTVPFEDDNRSRLYRSILKAKYYYDTDHWKDTSQSARDFIDSLLVVDPSKRLTSAMALKHPWITNPPSTGSSSMTNSSKDMSGSGHPPVSTTASAASTGVNSNEQSSSVRCSEKGRCVFVCLVLDWSGPN</sequence>
<dbReference type="GO" id="GO:0004674">
    <property type="term" value="F:protein serine/threonine kinase activity"/>
    <property type="evidence" value="ECO:0000318"/>
    <property type="project" value="GO_Central"/>
</dbReference>
<dbReference type="PROSITE" id="PS00108">
    <property type="entry name" value="PROTEIN_KINASE_ST"/>
    <property type="match status" value="1"/>
</dbReference>
<proteinExistence type="inferred from homology"/>
<evidence type="ECO:0000313" key="9">
    <source>
        <dbReference type="Proteomes" id="UP000015101"/>
    </source>
</evidence>
<reference evidence="9" key="1">
    <citation type="submission" date="2012-12" db="EMBL/GenBank/DDBJ databases">
        <authorList>
            <person name="Hellsten U."/>
            <person name="Grimwood J."/>
            <person name="Chapman J.A."/>
            <person name="Shapiro H."/>
            <person name="Aerts A."/>
            <person name="Otillar R.P."/>
            <person name="Terry A.Y."/>
            <person name="Boore J.L."/>
            <person name="Simakov O."/>
            <person name="Marletaz F."/>
            <person name="Cho S.-J."/>
            <person name="Edsinger-Gonzales E."/>
            <person name="Havlak P."/>
            <person name="Kuo D.-H."/>
            <person name="Larsson T."/>
            <person name="Lv J."/>
            <person name="Arendt D."/>
            <person name="Savage R."/>
            <person name="Osoegawa K."/>
            <person name="de Jong P."/>
            <person name="Lindberg D.R."/>
            <person name="Seaver E.C."/>
            <person name="Weisblat D.A."/>
            <person name="Putnam N.H."/>
            <person name="Grigoriev I.V."/>
            <person name="Rokhsar D.S."/>
        </authorList>
    </citation>
    <scope>NUCLEOTIDE SEQUENCE</scope>
</reference>
<feature type="compositionally biased region" description="Low complexity" evidence="5">
    <location>
        <begin position="331"/>
        <end position="350"/>
    </location>
</feature>
<dbReference type="KEGG" id="hro:HELRODRAFT_67530"/>
<comment type="similarity">
    <text evidence="4">Belongs to the protein kinase superfamily.</text>
</comment>
<organism evidence="8 9">
    <name type="scientific">Helobdella robusta</name>
    <name type="common">Californian leech</name>
    <dbReference type="NCBI Taxonomy" id="6412"/>
    <lineage>
        <taxon>Eukaryota</taxon>
        <taxon>Metazoa</taxon>
        <taxon>Spiralia</taxon>
        <taxon>Lophotrochozoa</taxon>
        <taxon>Annelida</taxon>
        <taxon>Clitellata</taxon>
        <taxon>Hirudinea</taxon>
        <taxon>Rhynchobdellida</taxon>
        <taxon>Glossiphoniidae</taxon>
        <taxon>Helobdella</taxon>
    </lineage>
</organism>
<dbReference type="Gene3D" id="1.10.510.10">
    <property type="entry name" value="Transferase(Phosphotransferase) domain 1"/>
    <property type="match status" value="1"/>
</dbReference>
<feature type="binding site" evidence="3">
    <location>
        <position position="109"/>
    </location>
    <ligand>
        <name>ATP</name>
        <dbReference type="ChEBI" id="CHEBI:30616"/>
    </ligand>
</feature>
<dbReference type="EMBL" id="AMQM01001310">
    <property type="status" value="NOT_ANNOTATED_CDS"/>
    <property type="molecule type" value="Genomic_DNA"/>
</dbReference>
<evidence type="ECO:0000313" key="8">
    <source>
        <dbReference type="EnsemblMetazoa" id="HelroP67530"/>
    </source>
</evidence>
<evidence type="ECO:0000313" key="7">
    <source>
        <dbReference type="EMBL" id="ESN96127.1"/>
    </source>
</evidence>
<keyword evidence="4" id="KW-0808">Transferase</keyword>
<dbReference type="STRING" id="6412.T1FZ23"/>
<evidence type="ECO:0000256" key="4">
    <source>
        <dbReference type="RuleBase" id="RU000304"/>
    </source>
</evidence>
<dbReference type="AlphaFoldDB" id="T1FZ23"/>
<keyword evidence="4" id="KW-0723">Serine/threonine-protein kinase</keyword>
<dbReference type="eggNOG" id="KOG0032">
    <property type="taxonomic scope" value="Eukaryota"/>
</dbReference>
<dbReference type="InterPro" id="IPR017441">
    <property type="entry name" value="Protein_kinase_ATP_BS"/>
</dbReference>
<dbReference type="SUPFAM" id="SSF56112">
    <property type="entry name" value="Protein kinase-like (PK-like)"/>
    <property type="match status" value="1"/>
</dbReference>
<keyword evidence="2 3" id="KW-0067">ATP-binding</keyword>
<evidence type="ECO:0000259" key="6">
    <source>
        <dbReference type="PROSITE" id="PS50011"/>
    </source>
</evidence>
<dbReference type="GeneID" id="20214071"/>
<dbReference type="EnsemblMetazoa" id="HelroT67530">
    <property type="protein sequence ID" value="HelroP67530"/>
    <property type="gene ID" value="HelroG67530"/>
</dbReference>
<keyword evidence="4" id="KW-0418">Kinase</keyword>
<dbReference type="PROSITE" id="PS50011">
    <property type="entry name" value="PROTEIN_KINASE_DOM"/>
    <property type="match status" value="1"/>
</dbReference>
<dbReference type="RefSeq" id="XP_009025106.1">
    <property type="nucleotide sequence ID" value="XM_009026858.1"/>
</dbReference>
<dbReference type="InterPro" id="IPR000719">
    <property type="entry name" value="Prot_kinase_dom"/>
</dbReference>
<evidence type="ECO:0000256" key="1">
    <source>
        <dbReference type="ARBA" id="ARBA00022741"/>
    </source>
</evidence>
<keyword evidence="1 3" id="KW-0547">Nucleotide-binding</keyword>
<dbReference type="Proteomes" id="UP000015101">
    <property type="component" value="Unassembled WGS sequence"/>
</dbReference>
<evidence type="ECO:0000256" key="3">
    <source>
        <dbReference type="PROSITE-ProRule" id="PRU10141"/>
    </source>
</evidence>
<name>T1FZ23_HELRO</name>
<dbReference type="EMBL" id="KB097495">
    <property type="protein sequence ID" value="ESN96127.1"/>
    <property type="molecule type" value="Genomic_DNA"/>
</dbReference>
<dbReference type="SMART" id="SM00220">
    <property type="entry name" value="S_TKc"/>
    <property type="match status" value="1"/>
</dbReference>
<dbReference type="PROSITE" id="PS00107">
    <property type="entry name" value="PROTEIN_KINASE_ATP"/>
    <property type="match status" value="1"/>
</dbReference>
<dbReference type="OMA" id="DMCESEL"/>
<dbReference type="InterPro" id="IPR011009">
    <property type="entry name" value="Kinase-like_dom_sf"/>
</dbReference>
<dbReference type="InterPro" id="IPR008271">
    <property type="entry name" value="Ser/Thr_kinase_AS"/>
</dbReference>
<dbReference type="PANTHER" id="PTHR24347">
    <property type="entry name" value="SERINE/THREONINE-PROTEIN KINASE"/>
    <property type="match status" value="1"/>
</dbReference>
<reference evidence="7 9" key="2">
    <citation type="journal article" date="2013" name="Nature">
        <title>Insights into bilaterian evolution from three spiralian genomes.</title>
        <authorList>
            <person name="Simakov O."/>
            <person name="Marletaz F."/>
            <person name="Cho S.J."/>
            <person name="Edsinger-Gonzales E."/>
            <person name="Havlak P."/>
            <person name="Hellsten U."/>
            <person name="Kuo D.H."/>
            <person name="Larsson T."/>
            <person name="Lv J."/>
            <person name="Arendt D."/>
            <person name="Savage R."/>
            <person name="Osoegawa K."/>
            <person name="de Jong P."/>
            <person name="Grimwood J."/>
            <person name="Chapman J.A."/>
            <person name="Shapiro H."/>
            <person name="Aerts A."/>
            <person name="Otillar R.P."/>
            <person name="Terry A.Y."/>
            <person name="Boore J.L."/>
            <person name="Grigoriev I.V."/>
            <person name="Lindberg D.R."/>
            <person name="Seaver E.C."/>
            <person name="Weisblat D.A."/>
            <person name="Putnam N.H."/>
            <person name="Rokhsar D.S."/>
        </authorList>
    </citation>
    <scope>NUCLEOTIDE SEQUENCE</scope>
</reference>
<gene>
    <name evidence="8" type="primary">20214071</name>
    <name evidence="7" type="ORF">HELRODRAFT_67530</name>
</gene>
<accession>T1FZ23</accession>
<dbReference type="CTD" id="20214071"/>
<feature type="compositionally biased region" description="Polar residues" evidence="5">
    <location>
        <begin position="355"/>
        <end position="373"/>
    </location>
</feature>
<dbReference type="GO" id="GO:0005737">
    <property type="term" value="C:cytoplasm"/>
    <property type="evidence" value="ECO:0000318"/>
    <property type="project" value="GO_Central"/>
</dbReference>
<reference evidence="8" key="3">
    <citation type="submission" date="2015-06" db="UniProtKB">
        <authorList>
            <consortium name="EnsemblMetazoa"/>
        </authorList>
    </citation>
    <scope>IDENTIFICATION</scope>
</reference>
<keyword evidence="9" id="KW-1185">Reference proteome</keyword>
<dbReference type="GO" id="GO:0005524">
    <property type="term" value="F:ATP binding"/>
    <property type="evidence" value="ECO:0007669"/>
    <property type="project" value="UniProtKB-UniRule"/>
</dbReference>
<dbReference type="InParanoid" id="T1FZ23"/>
<dbReference type="OrthoDB" id="40902at2759"/>
<evidence type="ECO:0000256" key="5">
    <source>
        <dbReference type="SAM" id="MobiDB-lite"/>
    </source>
</evidence>
<dbReference type="Pfam" id="PF00069">
    <property type="entry name" value="Pkinase"/>
    <property type="match status" value="1"/>
</dbReference>
<protein>
    <recommendedName>
        <fullName evidence="6">Protein kinase domain-containing protein</fullName>
    </recommendedName>
</protein>
<feature type="domain" description="Protein kinase" evidence="6">
    <location>
        <begin position="80"/>
        <end position="329"/>
    </location>
</feature>
<evidence type="ECO:0000256" key="2">
    <source>
        <dbReference type="ARBA" id="ARBA00022840"/>
    </source>
</evidence>